<name>A0A8D8V0P9_9HEMI</name>
<dbReference type="EMBL" id="HBUF01352018">
    <property type="protein sequence ID" value="CAG6714646.1"/>
    <property type="molecule type" value="Transcribed_RNA"/>
</dbReference>
<evidence type="ECO:0000313" key="2">
    <source>
        <dbReference type="EMBL" id="CAG6714646.1"/>
    </source>
</evidence>
<feature type="compositionally biased region" description="Low complexity" evidence="1">
    <location>
        <begin position="156"/>
        <end position="171"/>
    </location>
</feature>
<evidence type="ECO:0000256" key="1">
    <source>
        <dbReference type="SAM" id="MobiDB-lite"/>
    </source>
</evidence>
<feature type="compositionally biased region" description="Polar residues" evidence="1">
    <location>
        <begin position="275"/>
        <end position="296"/>
    </location>
</feature>
<feature type="compositionally biased region" description="Polar residues" evidence="1">
    <location>
        <begin position="121"/>
        <end position="148"/>
    </location>
</feature>
<reference evidence="2" key="1">
    <citation type="submission" date="2021-05" db="EMBL/GenBank/DDBJ databases">
        <authorList>
            <person name="Alioto T."/>
            <person name="Alioto T."/>
            <person name="Gomez Garrido J."/>
        </authorList>
    </citation>
    <scope>NUCLEOTIDE SEQUENCE</scope>
</reference>
<proteinExistence type="predicted"/>
<protein>
    <submittedName>
        <fullName evidence="2">Uncharacterized protein</fullName>
    </submittedName>
</protein>
<feature type="region of interest" description="Disordered" evidence="1">
    <location>
        <begin position="31"/>
        <end position="79"/>
    </location>
</feature>
<feature type="region of interest" description="Disordered" evidence="1">
    <location>
        <begin position="93"/>
        <end position="179"/>
    </location>
</feature>
<feature type="region of interest" description="Disordered" evidence="1">
    <location>
        <begin position="257"/>
        <end position="311"/>
    </location>
</feature>
<organism evidence="2">
    <name type="scientific">Cacopsylla melanoneura</name>
    <dbReference type="NCBI Taxonomy" id="428564"/>
    <lineage>
        <taxon>Eukaryota</taxon>
        <taxon>Metazoa</taxon>
        <taxon>Ecdysozoa</taxon>
        <taxon>Arthropoda</taxon>
        <taxon>Hexapoda</taxon>
        <taxon>Insecta</taxon>
        <taxon>Pterygota</taxon>
        <taxon>Neoptera</taxon>
        <taxon>Paraneoptera</taxon>
        <taxon>Hemiptera</taxon>
        <taxon>Sternorrhyncha</taxon>
        <taxon>Psylloidea</taxon>
        <taxon>Psyllidae</taxon>
        <taxon>Psyllinae</taxon>
        <taxon>Cacopsylla</taxon>
    </lineage>
</organism>
<dbReference type="AlphaFoldDB" id="A0A8D8V0P9"/>
<sequence>MKTMTGVLNDLVTEDEQDARSLSAVNNKLCKTSKNSDCCNDLGPYGDDSSSPSDSPSDSPSSDSDSDSSVPSSDDDQIDLELLHGLEAIHITVQRSSGQQDEDQLIPKGPQKTHKVRKQGKSTTVPYTQGSSSVPRTGSAGLQGSCSVPRNGGAGLPAYPHGGAGPPHYQGSGTGDDSRVDMVLSESLNDPGFRDNLLYTLQAEVEQYPTLVTPPLSSSDCSYSADYTNSGYSSGSSVSGGVCHSNAYYAQYTPESLHTASPHGSDVSIEDEPYTTASSSNCANSYQSGDSSNTPYSHYHQTESRTSSTGSASYYEQNELCESAARSAGVANYYRNSTEQQDASGIANYYHNSEQSELSSATSVNSVKPLSNAEKFIDNMCVGVKYFLASHKKHPGEPSEEYTITEDRTNSLLTLARVIQAKLDSLKEAEKLVAGAQAQCREESYVSAVAGSVYEMKQESYVSAVPGSVYEMKNWVGQNLDEYNTFLIIR</sequence>
<accession>A0A8D8V0P9</accession>
<feature type="compositionally biased region" description="Basic residues" evidence="1">
    <location>
        <begin position="111"/>
        <end position="120"/>
    </location>
</feature>
<feature type="compositionally biased region" description="Low complexity" evidence="1">
    <location>
        <begin position="47"/>
        <end position="72"/>
    </location>
</feature>